<reference evidence="4" key="1">
    <citation type="submission" date="2018-04" db="EMBL/GenBank/DDBJ databases">
        <title>WGS assembly of Panicum hallii.</title>
        <authorList>
            <person name="Lovell J."/>
            <person name="Jenkins J."/>
            <person name="Lowry D."/>
            <person name="Mamidi S."/>
            <person name="Sreedasyam A."/>
            <person name="Weng X."/>
            <person name="Barry K."/>
            <person name="Bonette J."/>
            <person name="Campitelli B."/>
            <person name="Daum C."/>
            <person name="Gordon S."/>
            <person name="Gould B."/>
            <person name="Lipzen A."/>
            <person name="Macqueen A."/>
            <person name="Palacio-Mejia J."/>
            <person name="Plott C."/>
            <person name="Shakirov E."/>
            <person name="Shu S."/>
            <person name="Yoshinaga Y."/>
            <person name="Zane M."/>
            <person name="Rokhsar D."/>
            <person name="Grimwood J."/>
            <person name="Schmutz J."/>
            <person name="Juenger T."/>
        </authorList>
    </citation>
    <scope>NUCLEOTIDE SEQUENCE [LARGE SCALE GENOMIC DNA]</scope>
    <source>
        <strain evidence="4">FIL2</strain>
    </source>
</reference>
<organism evidence="4">
    <name type="scientific">Panicum hallii</name>
    <dbReference type="NCBI Taxonomy" id="206008"/>
    <lineage>
        <taxon>Eukaryota</taxon>
        <taxon>Viridiplantae</taxon>
        <taxon>Streptophyta</taxon>
        <taxon>Embryophyta</taxon>
        <taxon>Tracheophyta</taxon>
        <taxon>Spermatophyta</taxon>
        <taxon>Magnoliopsida</taxon>
        <taxon>Liliopsida</taxon>
        <taxon>Poales</taxon>
        <taxon>Poaceae</taxon>
        <taxon>PACMAD clade</taxon>
        <taxon>Panicoideae</taxon>
        <taxon>Panicodae</taxon>
        <taxon>Paniceae</taxon>
        <taxon>Panicinae</taxon>
        <taxon>Panicum</taxon>
        <taxon>Panicum sect. Panicum</taxon>
    </lineage>
</organism>
<dbReference type="PANTHER" id="PTHR37735">
    <property type="entry name" value="OS08G0567000 PROTEIN"/>
    <property type="match status" value="1"/>
</dbReference>
<feature type="transmembrane region" description="Helical" evidence="1">
    <location>
        <begin position="331"/>
        <end position="351"/>
    </location>
</feature>
<dbReference type="GO" id="GO:0012505">
    <property type="term" value="C:endomembrane system"/>
    <property type="evidence" value="ECO:0007669"/>
    <property type="project" value="TreeGrafter"/>
</dbReference>
<keyword evidence="1" id="KW-0472">Membrane</keyword>
<accession>A0A2S3I505</accession>
<evidence type="ECO:0000256" key="1">
    <source>
        <dbReference type="SAM" id="Phobius"/>
    </source>
</evidence>
<name>A0A2S3I505_9POAL</name>
<dbReference type="PANTHER" id="PTHR37735:SF1">
    <property type="entry name" value="OS08G0567000 PROTEIN"/>
    <property type="match status" value="1"/>
</dbReference>
<evidence type="ECO:0000259" key="3">
    <source>
        <dbReference type="Pfam" id="PF25070"/>
    </source>
</evidence>
<feature type="signal peptide" evidence="2">
    <location>
        <begin position="1"/>
        <end position="20"/>
    </location>
</feature>
<dbReference type="InterPro" id="IPR056696">
    <property type="entry name" value="DUF7794"/>
</dbReference>
<keyword evidence="1" id="KW-0812">Transmembrane</keyword>
<evidence type="ECO:0000256" key="2">
    <source>
        <dbReference type="SAM" id="SignalP"/>
    </source>
</evidence>
<feature type="chain" id="PRO_5015670078" description="DUF7794 domain-containing protein" evidence="2">
    <location>
        <begin position="21"/>
        <end position="368"/>
    </location>
</feature>
<keyword evidence="1" id="KW-1133">Transmembrane helix</keyword>
<dbReference type="Gramene" id="PAN36776">
    <property type="protein sequence ID" value="PAN36776"/>
    <property type="gene ID" value="PAHAL_6G309800"/>
</dbReference>
<dbReference type="AlphaFoldDB" id="A0A2S3I505"/>
<protein>
    <recommendedName>
        <fullName evidence="3">DUF7794 domain-containing protein</fullName>
    </recommendedName>
</protein>
<feature type="domain" description="DUF7794" evidence="3">
    <location>
        <begin position="31"/>
        <end position="289"/>
    </location>
</feature>
<sequence length="368" mass="39303">MARCHHLLIVLPLFLALASAAPGHGQGHHGEASAVFIDAAPHRYLRDQQTDDQGTSMSFNEVSAAVSVLLGFAPPAALPVLSSSQLNKLLIPNPFDRPGAVFLVQIAGSNASADSFISEASSTFKTRIEGANNAAAGLTDKDELIIIRSDESLDHPESGFLASELSSLANWLEGSYQKSSGKLVIPLESGNSLTLVLDKEADLEFVSSLASLLRTIERAIQIHEDFSGVISPAELLVCHFTGIKALEDEYASTEIVKQGTEIVRRAITKAFQSLRGAYKGKIVGLVISAEEASSFLGSIIEAPSSLHISRRLEEASQTNATASVVLVRKSLAWITGIILLVSTLIGVCLLMNMPLTRDTLLYSNVKID</sequence>
<proteinExistence type="predicted"/>
<dbReference type="Pfam" id="PF25070">
    <property type="entry name" value="DUF7794"/>
    <property type="match status" value="1"/>
</dbReference>
<evidence type="ECO:0000313" key="4">
    <source>
        <dbReference type="EMBL" id="PAN36776.1"/>
    </source>
</evidence>
<keyword evidence="2" id="KW-0732">Signal</keyword>
<dbReference type="Proteomes" id="UP000243499">
    <property type="component" value="Chromosome 6"/>
</dbReference>
<dbReference type="EMBL" id="CM008051">
    <property type="protein sequence ID" value="PAN36776.1"/>
    <property type="molecule type" value="Genomic_DNA"/>
</dbReference>
<gene>
    <name evidence="4" type="ORF">PAHAL_6G309800</name>
</gene>